<dbReference type="Pfam" id="PF13417">
    <property type="entry name" value="GST_N_3"/>
    <property type="match status" value="1"/>
</dbReference>
<dbReference type="PANTHER" id="PTHR43969:SF8">
    <property type="entry name" value="GLUTATHIONE S TRANSFERASE E13, ISOFORM A-RELATED"/>
    <property type="match status" value="1"/>
</dbReference>
<evidence type="ECO:0000259" key="2">
    <source>
        <dbReference type="PROSITE" id="PS50404"/>
    </source>
</evidence>
<dbReference type="InterPro" id="IPR004046">
    <property type="entry name" value="GST_C"/>
</dbReference>
<dbReference type="InterPro" id="IPR036282">
    <property type="entry name" value="Glutathione-S-Trfase_C_sf"/>
</dbReference>
<dbReference type="PANTHER" id="PTHR43969">
    <property type="entry name" value="GLUTATHIONE S TRANSFERASE D10, ISOFORM A-RELATED"/>
    <property type="match status" value="1"/>
</dbReference>
<dbReference type="AlphaFoldDB" id="A0A8K0DGJ3"/>
<comment type="caution">
    <text evidence="4">The sequence shown here is derived from an EMBL/GenBank/DDBJ whole genome shotgun (WGS) entry which is preliminary data.</text>
</comment>
<dbReference type="GO" id="GO:0004364">
    <property type="term" value="F:glutathione transferase activity"/>
    <property type="evidence" value="ECO:0007669"/>
    <property type="project" value="TreeGrafter"/>
</dbReference>
<dbReference type="SUPFAM" id="SSF52833">
    <property type="entry name" value="Thioredoxin-like"/>
    <property type="match status" value="1"/>
</dbReference>
<dbReference type="OrthoDB" id="2309723at2759"/>
<dbReference type="InterPro" id="IPR036249">
    <property type="entry name" value="Thioredoxin-like_sf"/>
</dbReference>
<dbReference type="CDD" id="cd03177">
    <property type="entry name" value="GST_C_Delta_Epsilon"/>
    <property type="match status" value="1"/>
</dbReference>
<dbReference type="SFLD" id="SFLDS00019">
    <property type="entry name" value="Glutathione_Transferase_(cytos"/>
    <property type="match status" value="1"/>
</dbReference>
<dbReference type="FunFam" id="1.20.1050.10:FF:000007">
    <property type="entry name" value="Glutathione S-transferase 1-1"/>
    <property type="match status" value="1"/>
</dbReference>
<keyword evidence="5" id="KW-1185">Reference proteome</keyword>
<name>A0A8K0DGJ3_IGNLU</name>
<dbReference type="SFLD" id="SFLDG00358">
    <property type="entry name" value="Main_(cytGST)"/>
    <property type="match status" value="1"/>
</dbReference>
<gene>
    <name evidence="4" type="ORF">ILUMI_03445</name>
</gene>
<feature type="domain" description="GST N-terminal" evidence="2">
    <location>
        <begin position="2"/>
        <end position="83"/>
    </location>
</feature>
<evidence type="ECO:0000313" key="4">
    <source>
        <dbReference type="EMBL" id="KAF2902737.1"/>
    </source>
</evidence>
<reference evidence="4" key="1">
    <citation type="submission" date="2019-08" db="EMBL/GenBank/DDBJ databases">
        <title>The genome of the North American firefly Photinus pyralis.</title>
        <authorList>
            <consortium name="Photinus pyralis genome working group"/>
            <person name="Fallon T.R."/>
            <person name="Sander Lower S.E."/>
            <person name="Weng J.-K."/>
        </authorList>
    </citation>
    <scope>NUCLEOTIDE SEQUENCE</scope>
    <source>
        <strain evidence="4">TRF0915ILg1</strain>
        <tissue evidence="4">Whole body</tissue>
    </source>
</reference>
<evidence type="ECO:0000256" key="1">
    <source>
        <dbReference type="ARBA" id="ARBA00011738"/>
    </source>
</evidence>
<dbReference type="SFLD" id="SFLDG01153">
    <property type="entry name" value="Main.4:_Theta-like"/>
    <property type="match status" value="1"/>
</dbReference>
<organism evidence="4 5">
    <name type="scientific">Ignelater luminosus</name>
    <name type="common">Cucubano</name>
    <name type="synonym">Pyrophorus luminosus</name>
    <dbReference type="NCBI Taxonomy" id="2038154"/>
    <lineage>
        <taxon>Eukaryota</taxon>
        <taxon>Metazoa</taxon>
        <taxon>Ecdysozoa</taxon>
        <taxon>Arthropoda</taxon>
        <taxon>Hexapoda</taxon>
        <taxon>Insecta</taxon>
        <taxon>Pterygota</taxon>
        <taxon>Neoptera</taxon>
        <taxon>Endopterygota</taxon>
        <taxon>Coleoptera</taxon>
        <taxon>Polyphaga</taxon>
        <taxon>Elateriformia</taxon>
        <taxon>Elateroidea</taxon>
        <taxon>Elateridae</taxon>
        <taxon>Agrypninae</taxon>
        <taxon>Pyrophorini</taxon>
        <taxon>Ignelater</taxon>
    </lineage>
</organism>
<dbReference type="CDD" id="cd03045">
    <property type="entry name" value="GST_N_Delta_Epsilon"/>
    <property type="match status" value="1"/>
</dbReference>
<dbReference type="SUPFAM" id="SSF47616">
    <property type="entry name" value="GST C-terminal domain-like"/>
    <property type="match status" value="1"/>
</dbReference>
<dbReference type="GO" id="GO:0006749">
    <property type="term" value="P:glutathione metabolic process"/>
    <property type="evidence" value="ECO:0007669"/>
    <property type="project" value="TreeGrafter"/>
</dbReference>
<proteinExistence type="predicted"/>
<feature type="domain" description="GST C-terminal" evidence="3">
    <location>
        <begin position="89"/>
        <end position="215"/>
    </location>
</feature>
<dbReference type="PROSITE" id="PS50404">
    <property type="entry name" value="GST_NTER"/>
    <property type="match status" value="1"/>
</dbReference>
<dbReference type="InterPro" id="IPR004045">
    <property type="entry name" value="Glutathione_S-Trfase_N"/>
</dbReference>
<dbReference type="FunFam" id="3.40.30.10:FF:000034">
    <property type="entry name" value="glutathione S-transferase 1"/>
    <property type="match status" value="1"/>
</dbReference>
<dbReference type="Gene3D" id="1.20.1050.10">
    <property type="match status" value="1"/>
</dbReference>
<dbReference type="Proteomes" id="UP000801492">
    <property type="component" value="Unassembled WGS sequence"/>
</dbReference>
<sequence length="217" mass="24681">MALPKLYMFDASPPSRSVLLTAKALGITLDLIRLNLTKADHLTPEYLKMNPQHTVPTLDDNGIIIWDSHAINIYLVTKYGKDSFLYPEDPYKRAVINQRLHFDSGILFPAVLKVIMLFVRGQANSVPAEKAAEIQEAYEFLEKFLEDRQWMACDNVTLADFSLISSVTTADVLVPVDQSRFSKLNTWIKRAEGLPYYEANKHGLNIFRKRIEGLFSS</sequence>
<comment type="subunit">
    <text evidence="1">Homodimer.</text>
</comment>
<dbReference type="Pfam" id="PF00043">
    <property type="entry name" value="GST_C"/>
    <property type="match status" value="1"/>
</dbReference>
<dbReference type="InterPro" id="IPR010987">
    <property type="entry name" value="Glutathione-S-Trfase_C-like"/>
</dbReference>
<dbReference type="InterPro" id="IPR040079">
    <property type="entry name" value="Glutathione_S-Trfase"/>
</dbReference>
<dbReference type="Gene3D" id="3.40.30.10">
    <property type="entry name" value="Glutaredoxin"/>
    <property type="match status" value="1"/>
</dbReference>
<evidence type="ECO:0000313" key="5">
    <source>
        <dbReference type="Proteomes" id="UP000801492"/>
    </source>
</evidence>
<protein>
    <submittedName>
        <fullName evidence="4">Uncharacterized protein</fullName>
    </submittedName>
</protein>
<evidence type="ECO:0000259" key="3">
    <source>
        <dbReference type="PROSITE" id="PS50405"/>
    </source>
</evidence>
<accession>A0A8K0DGJ3</accession>
<dbReference type="EMBL" id="VTPC01001197">
    <property type="protein sequence ID" value="KAF2902737.1"/>
    <property type="molecule type" value="Genomic_DNA"/>
</dbReference>
<dbReference type="PROSITE" id="PS50405">
    <property type="entry name" value="GST_CTER"/>
    <property type="match status" value="1"/>
</dbReference>